<evidence type="ECO:0000256" key="5">
    <source>
        <dbReference type="ARBA" id="ARBA00023136"/>
    </source>
</evidence>
<dbReference type="InterPro" id="IPR000612">
    <property type="entry name" value="PMP3"/>
</dbReference>
<keyword evidence="5 6" id="KW-0472">Membrane</keyword>
<comment type="caution">
    <text evidence="7">The sequence shown here is derived from an EMBL/GenBank/DDBJ whole genome shotgun (WGS) entry which is preliminary data.</text>
</comment>
<dbReference type="EMBL" id="BNJQ01000022">
    <property type="protein sequence ID" value="GHP08917.1"/>
    <property type="molecule type" value="Genomic_DNA"/>
</dbReference>
<name>A0A830HVH0_9CHLO</name>
<evidence type="ECO:0000313" key="8">
    <source>
        <dbReference type="Proteomes" id="UP000660262"/>
    </source>
</evidence>
<evidence type="ECO:0000256" key="2">
    <source>
        <dbReference type="ARBA" id="ARBA00009530"/>
    </source>
</evidence>
<gene>
    <name evidence="7" type="ORF">PPROV_000765400</name>
</gene>
<keyword evidence="8" id="KW-1185">Reference proteome</keyword>
<protein>
    <submittedName>
        <fullName evidence="7">Uncharacterized protein</fullName>
    </submittedName>
</protein>
<evidence type="ECO:0000256" key="4">
    <source>
        <dbReference type="ARBA" id="ARBA00022989"/>
    </source>
</evidence>
<organism evidence="7 8">
    <name type="scientific">Pycnococcus provasolii</name>
    <dbReference type="NCBI Taxonomy" id="41880"/>
    <lineage>
        <taxon>Eukaryota</taxon>
        <taxon>Viridiplantae</taxon>
        <taxon>Chlorophyta</taxon>
        <taxon>Pseudoscourfieldiophyceae</taxon>
        <taxon>Pseudoscourfieldiales</taxon>
        <taxon>Pycnococcaceae</taxon>
        <taxon>Pycnococcus</taxon>
    </lineage>
</organism>
<dbReference type="Pfam" id="PF01679">
    <property type="entry name" value="Pmp3"/>
    <property type="match status" value="1"/>
</dbReference>
<comment type="subcellular location">
    <subcellularLocation>
        <location evidence="1">Membrane</location>
    </subcellularLocation>
</comment>
<sequence length="72" mass="8238">MVECTGRDILTVICCIIVPPLGIYLKSEKFDADFWIALILWLFLFTWPIAVIFAIGYFFEMWSCAGNIKVNG</sequence>
<dbReference type="GO" id="GO:0016020">
    <property type="term" value="C:membrane"/>
    <property type="evidence" value="ECO:0007669"/>
    <property type="project" value="UniProtKB-SubCell"/>
</dbReference>
<keyword evidence="4 6" id="KW-1133">Transmembrane helix</keyword>
<comment type="similarity">
    <text evidence="2">Belongs to the UPF0057 (PMP3) family.</text>
</comment>
<proteinExistence type="inferred from homology"/>
<dbReference type="OrthoDB" id="10531074at2759"/>
<feature type="transmembrane region" description="Helical" evidence="6">
    <location>
        <begin position="34"/>
        <end position="59"/>
    </location>
</feature>
<keyword evidence="3 6" id="KW-0812">Transmembrane</keyword>
<evidence type="ECO:0000256" key="1">
    <source>
        <dbReference type="ARBA" id="ARBA00004370"/>
    </source>
</evidence>
<dbReference type="Proteomes" id="UP000660262">
    <property type="component" value="Unassembled WGS sequence"/>
</dbReference>
<evidence type="ECO:0000256" key="3">
    <source>
        <dbReference type="ARBA" id="ARBA00022692"/>
    </source>
</evidence>
<accession>A0A830HVH0</accession>
<reference evidence="7" key="1">
    <citation type="submission" date="2020-10" db="EMBL/GenBank/DDBJ databases">
        <title>Unveiling of a novel bifunctional photoreceptor, Dualchrome1, isolated from a cosmopolitan green alga.</title>
        <authorList>
            <person name="Suzuki S."/>
            <person name="Kawachi M."/>
        </authorList>
    </citation>
    <scope>NUCLEOTIDE SEQUENCE</scope>
    <source>
        <strain evidence="7">NIES 2893</strain>
    </source>
</reference>
<evidence type="ECO:0000313" key="7">
    <source>
        <dbReference type="EMBL" id="GHP08917.1"/>
    </source>
</evidence>
<evidence type="ECO:0000256" key="6">
    <source>
        <dbReference type="SAM" id="Phobius"/>
    </source>
</evidence>
<dbReference type="AlphaFoldDB" id="A0A830HVH0"/>